<keyword evidence="2" id="KW-0677">Repeat</keyword>
<dbReference type="PANTHER" id="PTHR44324">
    <property type="entry name" value="WD40 REPEAT DOMAIN 95"/>
    <property type="match status" value="1"/>
</dbReference>
<protein>
    <submittedName>
        <fullName evidence="5">WD repeat-containing protein 49-like isoform X2</fullName>
    </submittedName>
</protein>
<feature type="repeat" description="WD" evidence="3">
    <location>
        <begin position="381"/>
        <end position="422"/>
    </location>
</feature>
<gene>
    <name evidence="5" type="primary">WDR49</name>
    <name evidence="5" type="ORF">AOXY_G17385</name>
</gene>
<dbReference type="InterPro" id="IPR051242">
    <property type="entry name" value="WD-EF-hand_domain"/>
</dbReference>
<sequence>MGTMSPETMATREASKKEMDHLENRLNTKDFMKMQTLFLLPDLKEPVCMTREEFVDKIFSLVGRGTREEYGELFDKINVTRDGVLDWDKLTSFLLLELSEKDERAKSSVVPQWNDLKFLPSSLKEHIQKIVYLKSTNRYLIISKEGLLEIWGENLVPQKTLRVATDSVKPKDLWVTSMVSLPNVNKIAVGFTCKEICFYDLLSKQEFACQYKLQDLENTPISMDYWYDTSNGNEAVLSFGDVGGQVNAICFTSALISLFERPCNSTEQESVITFKWQELVSVHQTCCYVLRHKAHSKNWVRQVRYLGNLEALISCATSSTNSMVLGWKENKKTPRTTAFHISKGVAAFDYHDGLKLIATAGIDNKVCLWNPYVISKPIGALRGHLSSVTAVQFIVRRKLLLSFSKDKILRVWDIQHQLCIQRIAGIFPKHLDFHSLLYFDEEHGRLFTTFNNQLTLCELKQETGRVTSHEKPISCVLYNNVFKQVISSDIGSTVTFWMIDTGQKIKQFTQCHGTAEITTMALDATETKLFTGGTDGTVKIWDFNGHCHHKLNAGRDQAEEISQIFVLKRTVLVLGWERIITVFRMNTLTQFFVQPSEWKGGVQHQDDILCAAFLPSQTLVTGSYDGEIVIWNNNTENAFRKLHPDSKRALKSKSDSQFLKRTKSTTTHRQTSTFYSDSDSENDTECNYAVTRLFFLEARKNMSASGGANLVSCGGSGFVRFWSTSRICLLAEFIAHKDTGSIIMTVDRTCKYLITGDIDGCVKVWNIQEYCLHYSDSIVNQPPPLLTAFQPHVDCVTHLETCEHSRRLLIISASADCSVAVSNISGSPVGIFGQEEHWRIDESAEPLFPNTHQLEEGEEDDNEREVTHEDTSREKHSPAPEGDPQEQTVPFALEVAEHPAPSNPWENTILGKRYEEARKSKENDHKPFIWEQTQSSVGTFSSLHIEDLRDVGEVGKPDFIINPHKYFGEKTEEKTPPPHQLPRLSETLKAAFDEKSFFPKEILEQEQKARQFYKQFSNEVKVRKKQSQARDRKPHGNSPSVFKP</sequence>
<feature type="repeat" description="WD" evidence="3">
    <location>
        <begin position="601"/>
        <end position="641"/>
    </location>
</feature>
<dbReference type="PROSITE" id="PS00678">
    <property type="entry name" value="WD_REPEATS_1"/>
    <property type="match status" value="1"/>
</dbReference>
<organism evidence="5 6">
    <name type="scientific">Acipenser oxyrinchus oxyrinchus</name>
    <dbReference type="NCBI Taxonomy" id="40147"/>
    <lineage>
        <taxon>Eukaryota</taxon>
        <taxon>Metazoa</taxon>
        <taxon>Chordata</taxon>
        <taxon>Craniata</taxon>
        <taxon>Vertebrata</taxon>
        <taxon>Euteleostomi</taxon>
        <taxon>Actinopterygii</taxon>
        <taxon>Chondrostei</taxon>
        <taxon>Acipenseriformes</taxon>
        <taxon>Acipenseridae</taxon>
        <taxon>Acipenser</taxon>
    </lineage>
</organism>
<dbReference type="InterPro" id="IPR001680">
    <property type="entry name" value="WD40_rpt"/>
</dbReference>
<evidence type="ECO:0000256" key="1">
    <source>
        <dbReference type="ARBA" id="ARBA00022574"/>
    </source>
</evidence>
<feature type="repeat" description="WD" evidence="3">
    <location>
        <begin position="517"/>
        <end position="544"/>
    </location>
</feature>
<dbReference type="SUPFAM" id="SSF47473">
    <property type="entry name" value="EF-hand"/>
    <property type="match status" value="1"/>
</dbReference>
<reference evidence="5" key="1">
    <citation type="submission" date="2022-02" db="EMBL/GenBank/DDBJ databases">
        <title>Atlantic sturgeon de novo genome assembly.</title>
        <authorList>
            <person name="Stock M."/>
            <person name="Klopp C."/>
            <person name="Guiguen Y."/>
            <person name="Cabau C."/>
            <person name="Parinello H."/>
            <person name="Santidrian Yebra-Pimentel E."/>
            <person name="Kuhl H."/>
            <person name="Dirks R.P."/>
            <person name="Guessner J."/>
            <person name="Wuertz S."/>
            <person name="Du K."/>
            <person name="Schartl M."/>
        </authorList>
    </citation>
    <scope>NUCLEOTIDE SEQUENCE</scope>
    <source>
        <strain evidence="5">STURGEONOMICS-FGT-2020</strain>
        <tissue evidence="5">Whole blood</tissue>
    </source>
</reference>
<dbReference type="SUPFAM" id="SSF50978">
    <property type="entry name" value="WD40 repeat-like"/>
    <property type="match status" value="2"/>
</dbReference>
<dbReference type="PRINTS" id="PR00320">
    <property type="entry name" value="GPROTEINBRPT"/>
</dbReference>
<dbReference type="Pfam" id="PF00400">
    <property type="entry name" value="WD40"/>
    <property type="match status" value="5"/>
</dbReference>
<dbReference type="PANTHER" id="PTHR44324:SF1">
    <property type="entry name" value="WD REPEAT-CONTAINING PROTEIN 49"/>
    <property type="match status" value="1"/>
</dbReference>
<evidence type="ECO:0000256" key="3">
    <source>
        <dbReference type="PROSITE-ProRule" id="PRU00221"/>
    </source>
</evidence>
<keyword evidence="6" id="KW-1185">Reference proteome</keyword>
<dbReference type="Proteomes" id="UP001230051">
    <property type="component" value="Unassembled WGS sequence"/>
</dbReference>
<dbReference type="InterPro" id="IPR011992">
    <property type="entry name" value="EF-hand-dom_pair"/>
</dbReference>
<dbReference type="SMART" id="SM00320">
    <property type="entry name" value="WD40"/>
    <property type="match status" value="10"/>
</dbReference>
<dbReference type="PROSITE" id="PS50082">
    <property type="entry name" value="WD_REPEATS_2"/>
    <property type="match status" value="3"/>
</dbReference>
<dbReference type="AlphaFoldDB" id="A0AAD8D2Q1"/>
<evidence type="ECO:0000256" key="4">
    <source>
        <dbReference type="SAM" id="MobiDB-lite"/>
    </source>
</evidence>
<name>A0AAD8D2Q1_ACIOX</name>
<dbReference type="InterPro" id="IPR019775">
    <property type="entry name" value="WD40_repeat_CS"/>
</dbReference>
<dbReference type="Gene3D" id="2.130.10.10">
    <property type="entry name" value="YVTN repeat-like/Quinoprotein amine dehydrogenase"/>
    <property type="match status" value="3"/>
</dbReference>
<dbReference type="InterPro" id="IPR036322">
    <property type="entry name" value="WD40_repeat_dom_sf"/>
</dbReference>
<dbReference type="PROSITE" id="PS50294">
    <property type="entry name" value="WD_REPEATS_REGION"/>
    <property type="match status" value="1"/>
</dbReference>
<keyword evidence="1 3" id="KW-0853">WD repeat</keyword>
<dbReference type="EMBL" id="JAGXEW010000016">
    <property type="protein sequence ID" value="KAK1162509.1"/>
    <property type="molecule type" value="Genomic_DNA"/>
</dbReference>
<evidence type="ECO:0000256" key="2">
    <source>
        <dbReference type="ARBA" id="ARBA00022737"/>
    </source>
</evidence>
<evidence type="ECO:0000313" key="6">
    <source>
        <dbReference type="Proteomes" id="UP001230051"/>
    </source>
</evidence>
<accession>A0AAD8D2Q1</accession>
<proteinExistence type="predicted"/>
<feature type="compositionally biased region" description="Basic and acidic residues" evidence="4">
    <location>
        <begin position="864"/>
        <end position="878"/>
    </location>
</feature>
<feature type="region of interest" description="Disordered" evidence="4">
    <location>
        <begin position="1019"/>
        <end position="1044"/>
    </location>
</feature>
<evidence type="ECO:0000313" key="5">
    <source>
        <dbReference type="EMBL" id="KAK1162509.1"/>
    </source>
</evidence>
<comment type="caution">
    <text evidence="5">The sequence shown here is derived from an EMBL/GenBank/DDBJ whole genome shotgun (WGS) entry which is preliminary data.</text>
</comment>
<dbReference type="InterPro" id="IPR020472">
    <property type="entry name" value="WD40_PAC1"/>
</dbReference>
<dbReference type="InterPro" id="IPR015943">
    <property type="entry name" value="WD40/YVTN_repeat-like_dom_sf"/>
</dbReference>
<feature type="compositionally biased region" description="Basic residues" evidence="4">
    <location>
        <begin position="1022"/>
        <end position="1035"/>
    </location>
</feature>
<feature type="region of interest" description="Disordered" evidence="4">
    <location>
        <begin position="845"/>
        <end position="886"/>
    </location>
</feature>